<accession>A0ABW7FEL5</accession>
<evidence type="ECO:0000256" key="1">
    <source>
        <dbReference type="SAM" id="SignalP"/>
    </source>
</evidence>
<evidence type="ECO:0000313" key="2">
    <source>
        <dbReference type="EMBL" id="MFG6439488.1"/>
    </source>
</evidence>
<keyword evidence="1" id="KW-0732">Signal</keyword>
<reference evidence="2 3" key="1">
    <citation type="submission" date="2024-08" db="EMBL/GenBank/DDBJ databases">
        <authorList>
            <person name="Lu H."/>
        </authorList>
    </citation>
    <scope>NUCLEOTIDE SEQUENCE [LARGE SCALE GENOMIC DNA]</scope>
    <source>
        <strain evidence="2 3">LKC17W</strain>
    </source>
</reference>
<sequence length="208" mass="21689">MTTALRSIAAACGAFFCFSIQAATVVVGEQLPDTTLLAGVQSTSEATLTPAALAGIAGGFTGYRLELIQWWGYDLADPDNAAAPFEVKFNGAVVTGSLSRDAAGALAADANSQPDTRLFLYSLDLDDAVNVSLTGANSLSIWNMAPDSDWYWQTSGSADEADMAFRLAASQPDNNQLPEPASLALVACAGVGLLAGTRRRKTVQNPTH</sequence>
<keyword evidence="3" id="KW-1185">Reference proteome</keyword>
<evidence type="ECO:0000313" key="3">
    <source>
        <dbReference type="Proteomes" id="UP001606301"/>
    </source>
</evidence>
<proteinExistence type="predicted"/>
<name>A0ABW7FEL5_9BURK</name>
<protein>
    <recommendedName>
        <fullName evidence="4">PEP-CTERM sorting domain-containing protein</fullName>
    </recommendedName>
</protein>
<comment type="caution">
    <text evidence="2">The sequence shown here is derived from an EMBL/GenBank/DDBJ whole genome shotgun (WGS) entry which is preliminary data.</text>
</comment>
<dbReference type="Proteomes" id="UP001606301">
    <property type="component" value="Unassembled WGS sequence"/>
</dbReference>
<feature type="chain" id="PRO_5046834583" description="PEP-CTERM sorting domain-containing protein" evidence="1">
    <location>
        <begin position="23"/>
        <end position="208"/>
    </location>
</feature>
<dbReference type="EMBL" id="JBIGHW010000001">
    <property type="protein sequence ID" value="MFG6439488.1"/>
    <property type="molecule type" value="Genomic_DNA"/>
</dbReference>
<feature type="signal peptide" evidence="1">
    <location>
        <begin position="1"/>
        <end position="22"/>
    </location>
</feature>
<gene>
    <name evidence="2" type="ORF">ACG0Z3_02245</name>
</gene>
<evidence type="ECO:0008006" key="4">
    <source>
        <dbReference type="Google" id="ProtNLM"/>
    </source>
</evidence>
<organism evidence="2 3">
    <name type="scientific">Pelomonas margarita</name>
    <dbReference type="NCBI Taxonomy" id="3299031"/>
    <lineage>
        <taxon>Bacteria</taxon>
        <taxon>Pseudomonadati</taxon>
        <taxon>Pseudomonadota</taxon>
        <taxon>Betaproteobacteria</taxon>
        <taxon>Burkholderiales</taxon>
        <taxon>Sphaerotilaceae</taxon>
        <taxon>Roseateles</taxon>
    </lineage>
</organism>